<feature type="non-terminal residue" evidence="7">
    <location>
        <position position="1"/>
    </location>
</feature>
<protein>
    <submittedName>
        <fullName evidence="7">13902_t:CDS:1</fullName>
    </submittedName>
</protein>
<evidence type="ECO:0000256" key="2">
    <source>
        <dbReference type="ARBA" id="ARBA00022448"/>
    </source>
</evidence>
<dbReference type="PANTHER" id="PTHR23501">
    <property type="entry name" value="MAJOR FACILITATOR SUPERFAMILY"/>
    <property type="match status" value="1"/>
</dbReference>
<feature type="transmembrane region" description="Helical" evidence="6">
    <location>
        <begin position="191"/>
        <end position="210"/>
    </location>
</feature>
<dbReference type="Gene3D" id="1.20.1250.20">
    <property type="entry name" value="MFS general substrate transporter like domains"/>
    <property type="match status" value="2"/>
</dbReference>
<evidence type="ECO:0000256" key="1">
    <source>
        <dbReference type="ARBA" id="ARBA00004127"/>
    </source>
</evidence>
<feature type="transmembrane region" description="Helical" evidence="6">
    <location>
        <begin position="20"/>
        <end position="50"/>
    </location>
</feature>
<evidence type="ECO:0000256" key="5">
    <source>
        <dbReference type="ARBA" id="ARBA00023136"/>
    </source>
</evidence>
<keyword evidence="5 6" id="KW-0472">Membrane</keyword>
<evidence type="ECO:0000313" key="8">
    <source>
        <dbReference type="Proteomes" id="UP000789901"/>
    </source>
</evidence>
<feature type="transmembrane region" description="Helical" evidence="6">
    <location>
        <begin position="56"/>
        <end position="77"/>
    </location>
</feature>
<proteinExistence type="predicted"/>
<organism evidence="7 8">
    <name type="scientific">Gigaspora margarita</name>
    <dbReference type="NCBI Taxonomy" id="4874"/>
    <lineage>
        <taxon>Eukaryota</taxon>
        <taxon>Fungi</taxon>
        <taxon>Fungi incertae sedis</taxon>
        <taxon>Mucoromycota</taxon>
        <taxon>Glomeromycotina</taxon>
        <taxon>Glomeromycetes</taxon>
        <taxon>Diversisporales</taxon>
        <taxon>Gigasporaceae</taxon>
        <taxon>Gigaspora</taxon>
    </lineage>
</organism>
<sequence length="316" mass="34098">TSFQPIYGALSDIFGRKATFLFAIVIFQLGSFLCGISSNMISLIICRAIAGIGGGGIIHACYAIASVTGPLLGGVFTDHVNWSWGGSNYAWDSPVIIVLLCVGILGYIMFGLVENYIAVKPIAPPTQSGLDFMPYFLGLTICSIISGQLFSRTNKIQFRIVIIFASMLVVVGAGLTTMWNENSGYAELSGFMIIGGAGIGLIAPSTILCIQELVERKNIASVTILSLFFRAIGSVFGITISGAAFNNKLSQLISTLPSYFSTQSIYNIQLLPPDARTLIIHVYALAFRFTFELILLYSALLFISSWFVGNIKPIHV</sequence>
<comment type="subcellular location">
    <subcellularLocation>
        <location evidence="1">Endomembrane system</location>
        <topology evidence="1">Multi-pass membrane protein</topology>
    </subcellularLocation>
</comment>
<dbReference type="SUPFAM" id="SSF103473">
    <property type="entry name" value="MFS general substrate transporter"/>
    <property type="match status" value="1"/>
</dbReference>
<dbReference type="PANTHER" id="PTHR23501:SF191">
    <property type="entry name" value="VACUOLAR BASIC AMINO ACID TRANSPORTER 4"/>
    <property type="match status" value="1"/>
</dbReference>
<comment type="caution">
    <text evidence="7">The sequence shown here is derived from an EMBL/GenBank/DDBJ whole genome shotgun (WGS) entry which is preliminary data.</text>
</comment>
<dbReference type="Pfam" id="PF07690">
    <property type="entry name" value="MFS_1"/>
    <property type="match status" value="2"/>
</dbReference>
<feature type="transmembrane region" description="Helical" evidence="6">
    <location>
        <begin position="222"/>
        <end position="245"/>
    </location>
</feature>
<gene>
    <name evidence="7" type="ORF">GMARGA_LOCUS16990</name>
</gene>
<evidence type="ECO:0000256" key="4">
    <source>
        <dbReference type="ARBA" id="ARBA00022989"/>
    </source>
</evidence>
<reference evidence="7 8" key="1">
    <citation type="submission" date="2021-06" db="EMBL/GenBank/DDBJ databases">
        <authorList>
            <person name="Kallberg Y."/>
            <person name="Tangrot J."/>
            <person name="Rosling A."/>
        </authorList>
    </citation>
    <scope>NUCLEOTIDE SEQUENCE [LARGE SCALE GENOMIC DNA]</scope>
    <source>
        <strain evidence="7 8">120-4 pot B 10/14</strain>
    </source>
</reference>
<keyword evidence="3 6" id="KW-0812">Transmembrane</keyword>
<dbReference type="Proteomes" id="UP000789901">
    <property type="component" value="Unassembled WGS sequence"/>
</dbReference>
<feature type="transmembrane region" description="Helical" evidence="6">
    <location>
        <begin position="280"/>
        <end position="303"/>
    </location>
</feature>
<accession>A0ABN7VCR0</accession>
<dbReference type="InterPro" id="IPR036259">
    <property type="entry name" value="MFS_trans_sf"/>
</dbReference>
<dbReference type="EMBL" id="CAJVQB010012594">
    <property type="protein sequence ID" value="CAG8756656.1"/>
    <property type="molecule type" value="Genomic_DNA"/>
</dbReference>
<keyword evidence="2" id="KW-0813">Transport</keyword>
<feature type="transmembrane region" description="Helical" evidence="6">
    <location>
        <begin position="89"/>
        <end position="112"/>
    </location>
</feature>
<keyword evidence="4 6" id="KW-1133">Transmembrane helix</keyword>
<evidence type="ECO:0000256" key="3">
    <source>
        <dbReference type="ARBA" id="ARBA00022692"/>
    </source>
</evidence>
<dbReference type="InterPro" id="IPR011701">
    <property type="entry name" value="MFS"/>
</dbReference>
<evidence type="ECO:0000256" key="6">
    <source>
        <dbReference type="SAM" id="Phobius"/>
    </source>
</evidence>
<evidence type="ECO:0000313" key="7">
    <source>
        <dbReference type="EMBL" id="CAG8756656.1"/>
    </source>
</evidence>
<keyword evidence="8" id="KW-1185">Reference proteome</keyword>
<name>A0ABN7VCR0_GIGMA</name>
<feature type="transmembrane region" description="Helical" evidence="6">
    <location>
        <begin position="158"/>
        <end position="179"/>
    </location>
</feature>